<dbReference type="Gene3D" id="3.10.580.10">
    <property type="entry name" value="CBS-domain"/>
    <property type="match status" value="1"/>
</dbReference>
<keyword evidence="6" id="KW-1185">Reference proteome</keyword>
<evidence type="ECO:0008006" key="7">
    <source>
        <dbReference type="Google" id="ProtNLM"/>
    </source>
</evidence>
<sequence>MKEWTVADVMTGDVCTVPSDMRYREVVDVLTGGGISAAPVVDAAGRVVGVVSEADLLHRVELAGRGERPRLFESRHRRAGRTRAAARTAGELMTRPAVTVTTGTPISAAARLLDRRRVKRLPVLDDTGRLAGIVSRSDLLKIHLRGDADIRADVAELVRHVVPEPGALDVTVTDGVVTLDGRVERRTTAEAVVQLAATVAGVTDVVDRVGYEFSDTDPLRRGTRFGTA</sequence>
<keyword evidence="1" id="KW-0677">Repeat</keyword>
<dbReference type="PANTHER" id="PTHR48108:SF26">
    <property type="entry name" value="CBS DOMAIN-CONTAINING PROTEIN DDB_G0289609"/>
    <property type="match status" value="1"/>
</dbReference>
<feature type="domain" description="BON" evidence="3">
    <location>
        <begin position="146"/>
        <end position="213"/>
    </location>
</feature>
<dbReference type="Gene3D" id="3.30.1340.30">
    <property type="match status" value="1"/>
</dbReference>
<gene>
    <name evidence="5" type="ORF">Sya03_60670</name>
</gene>
<proteinExistence type="predicted"/>
<keyword evidence="2" id="KW-0129">CBS domain</keyword>
<dbReference type="PANTHER" id="PTHR48108">
    <property type="entry name" value="CBS DOMAIN-CONTAINING PROTEIN CBSX2, CHLOROPLASTIC"/>
    <property type="match status" value="1"/>
</dbReference>
<name>A0A8J3YFF2_9ACTN</name>
<comment type="caution">
    <text evidence="5">The sequence shown here is derived from an EMBL/GenBank/DDBJ whole genome shotgun (WGS) entry which is preliminary data.</text>
</comment>
<dbReference type="InterPro" id="IPR046342">
    <property type="entry name" value="CBS_dom_sf"/>
</dbReference>
<dbReference type="AlphaFoldDB" id="A0A8J3YFF2"/>
<evidence type="ECO:0000256" key="2">
    <source>
        <dbReference type="PROSITE-ProRule" id="PRU00703"/>
    </source>
</evidence>
<protein>
    <recommendedName>
        <fullName evidence="7">BON domain-containing protein</fullName>
    </recommendedName>
</protein>
<dbReference type="InterPro" id="IPR007055">
    <property type="entry name" value="BON_dom"/>
</dbReference>
<evidence type="ECO:0000313" key="5">
    <source>
        <dbReference type="EMBL" id="GIJ06715.1"/>
    </source>
</evidence>
<feature type="domain" description="CBS" evidence="4">
    <location>
        <begin position="93"/>
        <end position="150"/>
    </location>
</feature>
<dbReference type="PIRSF" id="PIRSF036990">
    <property type="entry name" value="UCP036990_CBS_BON"/>
    <property type="match status" value="1"/>
</dbReference>
<dbReference type="Proteomes" id="UP000652013">
    <property type="component" value="Unassembled WGS sequence"/>
</dbReference>
<evidence type="ECO:0000256" key="1">
    <source>
        <dbReference type="ARBA" id="ARBA00022737"/>
    </source>
</evidence>
<dbReference type="PROSITE" id="PS51371">
    <property type="entry name" value="CBS"/>
    <property type="match status" value="2"/>
</dbReference>
<reference evidence="5" key="1">
    <citation type="submission" date="2021-01" db="EMBL/GenBank/DDBJ databases">
        <title>Whole genome shotgun sequence of Spirilliplanes yamanashiensis NBRC 15828.</title>
        <authorList>
            <person name="Komaki H."/>
            <person name="Tamura T."/>
        </authorList>
    </citation>
    <scope>NUCLEOTIDE SEQUENCE</scope>
    <source>
        <strain evidence="5">NBRC 15828</strain>
    </source>
</reference>
<dbReference type="SMART" id="SM00116">
    <property type="entry name" value="CBS"/>
    <property type="match status" value="2"/>
</dbReference>
<dbReference type="InterPro" id="IPR051462">
    <property type="entry name" value="CBS_domain-containing"/>
</dbReference>
<dbReference type="EMBL" id="BOOY01000044">
    <property type="protein sequence ID" value="GIJ06715.1"/>
    <property type="molecule type" value="Genomic_DNA"/>
</dbReference>
<dbReference type="RefSeq" id="WP_203941879.1">
    <property type="nucleotide sequence ID" value="NZ_BAAAGJ010000021.1"/>
</dbReference>
<evidence type="ECO:0000313" key="6">
    <source>
        <dbReference type="Proteomes" id="UP000652013"/>
    </source>
</evidence>
<dbReference type="SUPFAM" id="SSF54631">
    <property type="entry name" value="CBS-domain pair"/>
    <property type="match status" value="1"/>
</dbReference>
<evidence type="ECO:0000259" key="3">
    <source>
        <dbReference type="PROSITE" id="PS50914"/>
    </source>
</evidence>
<dbReference type="CDD" id="cd04586">
    <property type="entry name" value="CBS_pair_BON_assoc"/>
    <property type="match status" value="1"/>
</dbReference>
<dbReference type="Pfam" id="PF04972">
    <property type="entry name" value="BON"/>
    <property type="match status" value="1"/>
</dbReference>
<organism evidence="5 6">
    <name type="scientific">Spirilliplanes yamanashiensis</name>
    <dbReference type="NCBI Taxonomy" id="42233"/>
    <lineage>
        <taxon>Bacteria</taxon>
        <taxon>Bacillati</taxon>
        <taxon>Actinomycetota</taxon>
        <taxon>Actinomycetes</taxon>
        <taxon>Micromonosporales</taxon>
        <taxon>Micromonosporaceae</taxon>
        <taxon>Spirilliplanes</taxon>
    </lineage>
</organism>
<evidence type="ECO:0000259" key="4">
    <source>
        <dbReference type="PROSITE" id="PS51371"/>
    </source>
</evidence>
<dbReference type="InterPro" id="IPR000644">
    <property type="entry name" value="CBS_dom"/>
</dbReference>
<dbReference type="InterPro" id="IPR017080">
    <property type="entry name" value="UCP036990_CBS_BON"/>
</dbReference>
<accession>A0A8J3YFF2</accession>
<feature type="domain" description="CBS" evidence="4">
    <location>
        <begin position="10"/>
        <end position="67"/>
    </location>
</feature>
<dbReference type="PROSITE" id="PS50914">
    <property type="entry name" value="BON"/>
    <property type="match status" value="1"/>
</dbReference>
<dbReference type="Pfam" id="PF00571">
    <property type="entry name" value="CBS"/>
    <property type="match status" value="2"/>
</dbReference>